<evidence type="ECO:0000313" key="4">
    <source>
        <dbReference type="Proteomes" id="UP000886595"/>
    </source>
</evidence>
<evidence type="ECO:0000313" key="3">
    <source>
        <dbReference type="EMBL" id="KAG2273462.1"/>
    </source>
</evidence>
<name>A0A8X7QPR4_BRACI</name>
<dbReference type="InterPro" id="IPR051681">
    <property type="entry name" value="Ser/Thr_Kinases-Pseudokinases"/>
</dbReference>
<keyword evidence="4" id="KW-1185">Reference proteome</keyword>
<organism evidence="3 4">
    <name type="scientific">Brassica carinata</name>
    <name type="common">Ethiopian mustard</name>
    <name type="synonym">Abyssinian cabbage</name>
    <dbReference type="NCBI Taxonomy" id="52824"/>
    <lineage>
        <taxon>Eukaryota</taxon>
        <taxon>Viridiplantae</taxon>
        <taxon>Streptophyta</taxon>
        <taxon>Embryophyta</taxon>
        <taxon>Tracheophyta</taxon>
        <taxon>Spermatophyta</taxon>
        <taxon>Magnoliopsida</taxon>
        <taxon>eudicotyledons</taxon>
        <taxon>Gunneridae</taxon>
        <taxon>Pentapetalae</taxon>
        <taxon>rosids</taxon>
        <taxon>malvids</taxon>
        <taxon>Brassicales</taxon>
        <taxon>Brassicaceae</taxon>
        <taxon>Brassiceae</taxon>
        <taxon>Brassica</taxon>
    </lineage>
</organism>
<dbReference type="InterPro" id="IPR000719">
    <property type="entry name" value="Prot_kinase_dom"/>
</dbReference>
<accession>A0A8X7QPR4</accession>
<dbReference type="EMBL" id="JAAMPC010000013">
    <property type="protein sequence ID" value="KAG2273462.1"/>
    <property type="molecule type" value="Genomic_DNA"/>
</dbReference>
<dbReference type="OrthoDB" id="1102168at2759"/>
<reference evidence="3 4" key="1">
    <citation type="submission" date="2020-02" db="EMBL/GenBank/DDBJ databases">
        <authorList>
            <person name="Ma Q."/>
            <person name="Huang Y."/>
            <person name="Song X."/>
            <person name="Pei D."/>
        </authorList>
    </citation>
    <scope>NUCLEOTIDE SEQUENCE [LARGE SCALE GENOMIC DNA]</scope>
    <source>
        <strain evidence="3">Sxm20200214</strain>
        <tissue evidence="3">Leaf</tissue>
    </source>
</reference>
<dbReference type="PANTHER" id="PTHR44329:SF256">
    <property type="entry name" value="PAS DOMAIN-CONTAINING PROTEIN TYROSINE KINASE FAMILY PROTEIN"/>
    <property type="match status" value="1"/>
</dbReference>
<dbReference type="PANTHER" id="PTHR44329">
    <property type="entry name" value="SERINE/THREONINE-PROTEIN KINASE TNNI3K-RELATED"/>
    <property type="match status" value="1"/>
</dbReference>
<dbReference type="InterPro" id="IPR011009">
    <property type="entry name" value="Kinase-like_dom_sf"/>
</dbReference>
<dbReference type="Pfam" id="PF07714">
    <property type="entry name" value="PK_Tyr_Ser-Thr"/>
    <property type="match status" value="1"/>
</dbReference>
<evidence type="ECO:0000256" key="1">
    <source>
        <dbReference type="SAM" id="MobiDB-lite"/>
    </source>
</evidence>
<comment type="caution">
    <text evidence="3">The sequence shown here is derived from an EMBL/GenBank/DDBJ whole genome shotgun (WGS) entry which is preliminary data.</text>
</comment>
<evidence type="ECO:0000259" key="2">
    <source>
        <dbReference type="PROSITE" id="PS50011"/>
    </source>
</evidence>
<dbReference type="PROSITE" id="PS50011">
    <property type="entry name" value="PROTEIN_KINASE_DOM"/>
    <property type="match status" value="1"/>
</dbReference>
<dbReference type="AlphaFoldDB" id="A0A8X7QPR4"/>
<proteinExistence type="predicted"/>
<dbReference type="GO" id="GO:0005524">
    <property type="term" value="F:ATP binding"/>
    <property type="evidence" value="ECO:0007669"/>
    <property type="project" value="InterPro"/>
</dbReference>
<dbReference type="Gene3D" id="1.10.510.10">
    <property type="entry name" value="Transferase(Phosphotransferase) domain 1"/>
    <property type="match status" value="1"/>
</dbReference>
<dbReference type="GO" id="GO:0004674">
    <property type="term" value="F:protein serine/threonine kinase activity"/>
    <property type="evidence" value="ECO:0007669"/>
    <property type="project" value="TreeGrafter"/>
</dbReference>
<sequence length="192" mass="22220">METPHAKELLKKQKLEESQEHLKQEMSLKVSTELKQRSFGEEKHRSSSVEGEQCRLVSPVADFGLSRIKHETYLATKSGRGTPQWMAPEVLRNESANEKSDIYSFGVVLWELATGKIPWETLNSMQVIGAVGFMNQRLEIPKDIDPLWISLMQSYWHSNTKRRPTFHELMERLRDLQRKYTIQFQATSAGLT</sequence>
<gene>
    <name evidence="3" type="ORF">Bca52824_068017</name>
</gene>
<protein>
    <recommendedName>
        <fullName evidence="2">Protein kinase domain-containing protein</fullName>
    </recommendedName>
</protein>
<feature type="domain" description="Protein kinase" evidence="2">
    <location>
        <begin position="1"/>
        <end position="181"/>
    </location>
</feature>
<feature type="region of interest" description="Disordered" evidence="1">
    <location>
        <begin position="1"/>
        <end position="27"/>
    </location>
</feature>
<dbReference type="SUPFAM" id="SSF56112">
    <property type="entry name" value="Protein kinase-like (PK-like)"/>
    <property type="match status" value="1"/>
</dbReference>
<dbReference type="Proteomes" id="UP000886595">
    <property type="component" value="Unassembled WGS sequence"/>
</dbReference>
<dbReference type="InterPro" id="IPR001245">
    <property type="entry name" value="Ser-Thr/Tyr_kinase_cat_dom"/>
</dbReference>